<dbReference type="Proteomes" id="UP000783863">
    <property type="component" value="Unassembled WGS sequence"/>
</dbReference>
<organism evidence="2 3">
    <name type="scientific">Haloarcula salinisoli</name>
    <dbReference type="NCBI Taxonomy" id="2487746"/>
    <lineage>
        <taxon>Archaea</taxon>
        <taxon>Methanobacteriati</taxon>
        <taxon>Methanobacteriota</taxon>
        <taxon>Stenosarchaea group</taxon>
        <taxon>Halobacteria</taxon>
        <taxon>Halobacteriales</taxon>
        <taxon>Haloarculaceae</taxon>
        <taxon>Haloarcula</taxon>
    </lineage>
</organism>
<dbReference type="AlphaFoldDB" id="A0A8J7YKC4"/>
<protein>
    <recommendedName>
        <fullName evidence="1">DUF7692 domain-containing protein</fullName>
    </recommendedName>
</protein>
<evidence type="ECO:0000313" key="2">
    <source>
        <dbReference type="EMBL" id="MBX0304734.1"/>
    </source>
</evidence>
<feature type="domain" description="DUF7692" evidence="1">
    <location>
        <begin position="1"/>
        <end position="55"/>
    </location>
</feature>
<dbReference type="Pfam" id="PF24743">
    <property type="entry name" value="DUF7692"/>
    <property type="match status" value="1"/>
</dbReference>
<keyword evidence="3" id="KW-1185">Reference proteome</keyword>
<proteinExistence type="predicted"/>
<sequence>MRIREDGKHAHRTDTIEQAAEFWSCNKTKALMRSAEFSWRIDERIREVLARDDLTVQQKREIAETLRVPGTYEIEIAETVEIKL</sequence>
<gene>
    <name evidence="2" type="ORF">EGD98_13740</name>
</gene>
<dbReference type="InterPro" id="IPR056109">
    <property type="entry name" value="DUF7692"/>
</dbReference>
<dbReference type="EMBL" id="RKLQ01000002">
    <property type="protein sequence ID" value="MBX0304734.1"/>
    <property type="molecule type" value="Genomic_DNA"/>
</dbReference>
<comment type="caution">
    <text evidence="2">The sequence shown here is derived from an EMBL/GenBank/DDBJ whole genome shotgun (WGS) entry which is preliminary data.</text>
</comment>
<accession>A0A8J7YKC4</accession>
<name>A0A8J7YKC4_9EURY</name>
<evidence type="ECO:0000259" key="1">
    <source>
        <dbReference type="Pfam" id="PF24743"/>
    </source>
</evidence>
<evidence type="ECO:0000313" key="3">
    <source>
        <dbReference type="Proteomes" id="UP000783863"/>
    </source>
</evidence>
<reference evidence="2" key="1">
    <citation type="submission" date="2021-06" db="EMBL/GenBank/DDBJ databases">
        <title>Halomicroarcula sp. F24A a new haloarchaeum isolated from saline soil.</title>
        <authorList>
            <person name="Duran-Viseras A."/>
            <person name="Sanchez-Porro C."/>
            <person name="Ventosa A."/>
        </authorList>
    </citation>
    <scope>NUCLEOTIDE SEQUENCE</scope>
    <source>
        <strain evidence="2">F24A</strain>
    </source>
</reference>
<dbReference type="RefSeq" id="WP_220588937.1">
    <property type="nucleotide sequence ID" value="NZ_RKLQ01000002.1"/>
</dbReference>